<protein>
    <recommendedName>
        <fullName evidence="3">Reverse transcriptase domain-containing protein</fullName>
    </recommendedName>
</protein>
<dbReference type="AlphaFoldDB" id="A0AAE0B9M2"/>
<reference evidence="1" key="1">
    <citation type="journal article" date="2023" name="Plant J.">
        <title>Genome sequences and population genomics provide insights into the demographic history, inbreeding, and mutation load of two 'living fossil' tree species of Dipteronia.</title>
        <authorList>
            <person name="Feng Y."/>
            <person name="Comes H.P."/>
            <person name="Chen J."/>
            <person name="Zhu S."/>
            <person name="Lu R."/>
            <person name="Zhang X."/>
            <person name="Li P."/>
            <person name="Qiu J."/>
            <person name="Olsen K.M."/>
            <person name="Qiu Y."/>
        </authorList>
    </citation>
    <scope>NUCLEOTIDE SEQUENCE</scope>
    <source>
        <tissue evidence="1">Leaf</tissue>
    </source>
</reference>
<dbReference type="EMBL" id="JANJYJ010000001">
    <property type="protein sequence ID" value="KAK3232396.1"/>
    <property type="molecule type" value="Genomic_DNA"/>
</dbReference>
<dbReference type="Proteomes" id="UP001281410">
    <property type="component" value="Unassembled WGS sequence"/>
</dbReference>
<dbReference type="PANTHER" id="PTHR33116:SF78">
    <property type="entry name" value="OS12G0587133 PROTEIN"/>
    <property type="match status" value="1"/>
</dbReference>
<gene>
    <name evidence="1" type="ORF">Dsin_004277</name>
</gene>
<evidence type="ECO:0008006" key="3">
    <source>
        <dbReference type="Google" id="ProtNLM"/>
    </source>
</evidence>
<evidence type="ECO:0000313" key="2">
    <source>
        <dbReference type="Proteomes" id="UP001281410"/>
    </source>
</evidence>
<name>A0AAE0B9M2_9ROSI</name>
<dbReference type="PANTHER" id="PTHR33116">
    <property type="entry name" value="REVERSE TRANSCRIPTASE ZINC-BINDING DOMAIN-CONTAINING PROTEIN-RELATED-RELATED"/>
    <property type="match status" value="1"/>
</dbReference>
<proteinExistence type="predicted"/>
<organism evidence="1 2">
    <name type="scientific">Dipteronia sinensis</name>
    <dbReference type="NCBI Taxonomy" id="43782"/>
    <lineage>
        <taxon>Eukaryota</taxon>
        <taxon>Viridiplantae</taxon>
        <taxon>Streptophyta</taxon>
        <taxon>Embryophyta</taxon>
        <taxon>Tracheophyta</taxon>
        <taxon>Spermatophyta</taxon>
        <taxon>Magnoliopsida</taxon>
        <taxon>eudicotyledons</taxon>
        <taxon>Gunneridae</taxon>
        <taxon>Pentapetalae</taxon>
        <taxon>rosids</taxon>
        <taxon>malvids</taxon>
        <taxon>Sapindales</taxon>
        <taxon>Sapindaceae</taxon>
        <taxon>Hippocastanoideae</taxon>
        <taxon>Acereae</taxon>
        <taxon>Dipteronia</taxon>
    </lineage>
</organism>
<evidence type="ECO:0000313" key="1">
    <source>
        <dbReference type="EMBL" id="KAK3232396.1"/>
    </source>
</evidence>
<keyword evidence="2" id="KW-1185">Reference proteome</keyword>
<accession>A0AAE0B9M2</accession>
<comment type="caution">
    <text evidence="1">The sequence shown here is derived from an EMBL/GenBank/DDBJ whole genome shotgun (WGS) entry which is preliminary data.</text>
</comment>
<sequence length="181" mass="20494">MLNALNRLLVKASDIGLITGVIRGDNLVHALHPQFPDDTILFLESNLDFVKTAKRILRCFEWASRLKINFHKSGLVKVGKIDGRIDEFAAVFGCKKPNLPILYLGLPLGANPNTKTFWELVLLKIEKQLAPWKRRFLSKCGRVVLIKAVISRIQMFFMSNFKILVGVARRIEKNAKGLLLV</sequence>